<proteinExistence type="predicted"/>
<sequence>MTLRFLCLLACQLLLVFACSQARAAEVIDITKVEIQASEDGYRLNTAFAFDLNHELQDAVQHGIKLHFTTEIEMTRPRWWWRDEKAVFSKRTIGISYDMLTRQYIVTTGGSVPQPFNTLDDALSLIRRPARWLIAPKDALKKGEVYNVSVRMFMDRDFLSKPLQVNAINDSSWRLSSNKKTFTYRAE</sequence>
<accession>A0ABM8C2Y3</accession>
<keyword evidence="3" id="KW-1185">Reference proteome</keyword>
<dbReference type="InterPro" id="IPR025500">
    <property type="entry name" value="DUF4390"/>
</dbReference>
<organism evidence="2 3">
    <name type="scientific">Massilia varians</name>
    <dbReference type="NCBI Taxonomy" id="457921"/>
    <lineage>
        <taxon>Bacteria</taxon>
        <taxon>Pseudomonadati</taxon>
        <taxon>Pseudomonadota</taxon>
        <taxon>Betaproteobacteria</taxon>
        <taxon>Burkholderiales</taxon>
        <taxon>Oxalobacteraceae</taxon>
        <taxon>Telluria group</taxon>
        <taxon>Massilia</taxon>
    </lineage>
</organism>
<gene>
    <name evidence="2" type="ORF">MasN3_10330</name>
</gene>
<protein>
    <recommendedName>
        <fullName evidence="4">DUF4390 domain-containing protein</fullName>
    </recommendedName>
</protein>
<dbReference type="RefSeq" id="WP_281912834.1">
    <property type="nucleotide sequence ID" value="NZ_AP026966.1"/>
</dbReference>
<name>A0ABM8C2Y3_9BURK</name>
<dbReference type="PROSITE" id="PS51257">
    <property type="entry name" value="PROKAR_LIPOPROTEIN"/>
    <property type="match status" value="1"/>
</dbReference>
<keyword evidence="1" id="KW-0732">Signal</keyword>
<dbReference type="Pfam" id="PF14334">
    <property type="entry name" value="DUF4390"/>
    <property type="match status" value="1"/>
</dbReference>
<reference evidence="2" key="1">
    <citation type="submission" date="2022-11" db="EMBL/GenBank/DDBJ databases">
        <title>Isolation and characterization of PLA-degrading bacterium Massilia sp. from Antarctic soil.</title>
        <authorList>
            <person name="Sato K."/>
            <person name="Gomez-Fuentes C."/>
            <person name="Ahmad S.A."/>
            <person name="Zulkharnain A."/>
        </authorList>
    </citation>
    <scope>NUCLEOTIDE SEQUENCE</scope>
    <source>
        <strain evidence="2">N-3</strain>
    </source>
</reference>
<feature type="signal peptide" evidence="1">
    <location>
        <begin position="1"/>
        <end position="24"/>
    </location>
</feature>
<dbReference type="Proteomes" id="UP001163336">
    <property type="component" value="Chromosome"/>
</dbReference>
<evidence type="ECO:0008006" key="4">
    <source>
        <dbReference type="Google" id="ProtNLM"/>
    </source>
</evidence>
<feature type="chain" id="PRO_5045121906" description="DUF4390 domain-containing protein" evidence="1">
    <location>
        <begin position="25"/>
        <end position="187"/>
    </location>
</feature>
<evidence type="ECO:0000256" key="1">
    <source>
        <dbReference type="SAM" id="SignalP"/>
    </source>
</evidence>
<dbReference type="EMBL" id="AP026966">
    <property type="protein sequence ID" value="BDT57539.1"/>
    <property type="molecule type" value="Genomic_DNA"/>
</dbReference>
<evidence type="ECO:0000313" key="3">
    <source>
        <dbReference type="Proteomes" id="UP001163336"/>
    </source>
</evidence>
<evidence type="ECO:0000313" key="2">
    <source>
        <dbReference type="EMBL" id="BDT57539.1"/>
    </source>
</evidence>